<dbReference type="PANTHER" id="PTHR37313:SF2">
    <property type="entry name" value="UPF0749 PROTEIN YLXX"/>
    <property type="match status" value="1"/>
</dbReference>
<dbReference type="Pfam" id="PF05949">
    <property type="entry name" value="DUF881"/>
    <property type="match status" value="1"/>
</dbReference>
<dbReference type="Proteomes" id="UP000036045">
    <property type="component" value="Unassembled WGS sequence"/>
</dbReference>
<evidence type="ECO:0000256" key="1">
    <source>
        <dbReference type="ARBA" id="ARBA00009108"/>
    </source>
</evidence>
<dbReference type="PANTHER" id="PTHR37313">
    <property type="entry name" value="UPF0749 PROTEIN RV1825"/>
    <property type="match status" value="1"/>
</dbReference>
<organism evidence="2 3">
    <name type="scientific">Niallia circulans</name>
    <name type="common">Bacillus circulans</name>
    <dbReference type="NCBI Taxonomy" id="1397"/>
    <lineage>
        <taxon>Bacteria</taxon>
        <taxon>Bacillati</taxon>
        <taxon>Bacillota</taxon>
        <taxon>Bacilli</taxon>
        <taxon>Bacillales</taxon>
        <taxon>Bacillaceae</taxon>
        <taxon>Niallia</taxon>
    </lineage>
</organism>
<comment type="caution">
    <text evidence="2">The sequence shown here is derived from an EMBL/GenBank/DDBJ whole genome shotgun (WGS) entry which is preliminary data.</text>
</comment>
<comment type="similarity">
    <text evidence="1">Belongs to the UPF0749 family.</text>
</comment>
<evidence type="ECO:0000313" key="3">
    <source>
        <dbReference type="Proteomes" id="UP000036045"/>
    </source>
</evidence>
<dbReference type="AlphaFoldDB" id="A0A0J1IQG6"/>
<name>A0A0J1IQG6_NIACI</name>
<sequence>MTGITLIAGFMIAVQFQTIKEPAVRDTRDTWELREDLIQEKKIELKLIDEIRSTNGKIEEYENETPRSKEAVLKETLAELKQEAGLTEVTGKGIILKIEPVSTEILLGEDPGVVTSELLQRLVNELNLYGAEEIAINDNRYVNTTVIREINNVLKMDGNPLNQLPIEIKVIAKDADTAEKLFNYMKVSKSADEFFLSNLLLNVVMPKEPINIPAYSNPINIHHMKPVSTSKGGDS</sequence>
<dbReference type="OrthoDB" id="2439649at2"/>
<dbReference type="InterPro" id="IPR010273">
    <property type="entry name" value="DUF881"/>
</dbReference>
<dbReference type="PATRIC" id="fig|1397.4.peg.48"/>
<dbReference type="Gene3D" id="3.30.70.1880">
    <property type="entry name" value="Protein of unknown function DUF881"/>
    <property type="match status" value="1"/>
</dbReference>
<accession>A0A0J1IQG6</accession>
<keyword evidence="3" id="KW-1185">Reference proteome</keyword>
<dbReference type="EMBL" id="LDPH01000001">
    <property type="protein sequence ID" value="KLV28211.1"/>
    <property type="molecule type" value="Genomic_DNA"/>
</dbReference>
<gene>
    <name evidence="2" type="ORF">ABW02_00220</name>
</gene>
<evidence type="ECO:0000313" key="2">
    <source>
        <dbReference type="EMBL" id="KLV28211.1"/>
    </source>
</evidence>
<reference evidence="2 3" key="1">
    <citation type="submission" date="2015-05" db="EMBL/GenBank/DDBJ databases">
        <title>Whole genome sequence and identification of bacterial endophytes from Costus igneus.</title>
        <authorList>
            <person name="Lee Y.P."/>
            <person name="Gan H.M."/>
            <person name="Eng W."/>
            <person name="Wheatley M.S."/>
            <person name="Caraballo A."/>
            <person name="Polter S."/>
            <person name="Savka M.A."/>
            <person name="Hudson A.O."/>
        </authorList>
    </citation>
    <scope>NUCLEOTIDE SEQUENCE [LARGE SCALE GENOMIC DNA]</scope>
    <source>
        <strain evidence="2 3">RIT379</strain>
    </source>
</reference>
<proteinExistence type="inferred from homology"/>
<evidence type="ECO:0008006" key="4">
    <source>
        <dbReference type="Google" id="ProtNLM"/>
    </source>
</evidence>
<protein>
    <recommendedName>
        <fullName evidence="4">DUF881 domain-containing protein</fullName>
    </recommendedName>
</protein>